<dbReference type="KEGG" id="fil:BN1229_v1_3489"/>
<dbReference type="GO" id="GO:0005886">
    <property type="term" value="C:plasma membrane"/>
    <property type="evidence" value="ECO:0007669"/>
    <property type="project" value="UniProtKB-SubCell"/>
</dbReference>
<organism evidence="9 10">
    <name type="scientific">Candidatus Filomicrobium marinum</name>
    <dbReference type="NCBI Taxonomy" id="1608628"/>
    <lineage>
        <taxon>Bacteria</taxon>
        <taxon>Pseudomonadati</taxon>
        <taxon>Pseudomonadota</taxon>
        <taxon>Alphaproteobacteria</taxon>
        <taxon>Hyphomicrobiales</taxon>
        <taxon>Hyphomicrobiaceae</taxon>
        <taxon>Filomicrobium</taxon>
    </lineage>
</organism>
<dbReference type="RefSeq" id="WP_139165329.1">
    <property type="nucleotide sequence ID" value="NZ_LN829118.1"/>
</dbReference>
<dbReference type="PANTHER" id="PTHR36838">
    <property type="entry name" value="AUXIN EFFLUX CARRIER FAMILY PROTEIN"/>
    <property type="match status" value="1"/>
</dbReference>
<dbReference type="OrthoDB" id="7329340at2"/>
<dbReference type="EMBL" id="LN829119">
    <property type="protein sequence ID" value="CPR20047.1"/>
    <property type="molecule type" value="Genomic_DNA"/>
</dbReference>
<evidence type="ECO:0000256" key="7">
    <source>
        <dbReference type="ARBA" id="ARBA00023136"/>
    </source>
</evidence>
<dbReference type="KEGG" id="fiy:BN1229_v1_2432"/>
<evidence type="ECO:0000256" key="1">
    <source>
        <dbReference type="ARBA" id="ARBA00004651"/>
    </source>
</evidence>
<feature type="transmembrane region" description="Helical" evidence="8">
    <location>
        <begin position="198"/>
        <end position="220"/>
    </location>
</feature>
<dbReference type="PANTHER" id="PTHR36838:SF3">
    <property type="entry name" value="TRANSPORTER AUXIN EFFLUX CARRIER EC FAMILY"/>
    <property type="match status" value="1"/>
</dbReference>
<dbReference type="Pfam" id="PF03547">
    <property type="entry name" value="Mem_trans"/>
    <property type="match status" value="1"/>
</dbReference>
<feature type="transmembrane region" description="Helical" evidence="8">
    <location>
        <begin position="35"/>
        <end position="54"/>
    </location>
</feature>
<evidence type="ECO:0000256" key="4">
    <source>
        <dbReference type="ARBA" id="ARBA00022475"/>
    </source>
</evidence>
<sequence>MSINALNTILPLFGVMLAGYLFERFRILKRGSSEILSGFVFLVSLPALIFISLARVPVGEFFNWPFLGALGGGMLAMFAISLLIARTVFPESLTANGLHALAATFSSTGYVGLPLVLIVFGETVLVPGIIGVVLPVALLMPLAIIIAEADKCRDGGRILQASLRGLIRNPMIVATIAGLLVSWSGIFIPEAIANGFQLLGDAFIPCSLFSAGLFMAGATVKGERVEVGWVVLTKLVLHPLLTFWLAYWVLKLEEPLAAIAVIMAAVPTGVTVFILAQQYGAFVARSNAVIVVSTVLSLVTLTSLIAILGR</sequence>
<feature type="transmembrane region" description="Helical" evidence="8">
    <location>
        <begin position="66"/>
        <end position="85"/>
    </location>
</feature>
<dbReference type="GO" id="GO:0055085">
    <property type="term" value="P:transmembrane transport"/>
    <property type="evidence" value="ECO:0007669"/>
    <property type="project" value="InterPro"/>
</dbReference>
<feature type="transmembrane region" description="Helical" evidence="8">
    <location>
        <begin position="288"/>
        <end position="308"/>
    </location>
</feature>
<evidence type="ECO:0000256" key="8">
    <source>
        <dbReference type="SAM" id="Phobius"/>
    </source>
</evidence>
<dbReference type="Gene3D" id="1.20.1530.20">
    <property type="match status" value="1"/>
</dbReference>
<feature type="transmembrane region" description="Helical" evidence="8">
    <location>
        <begin position="256"/>
        <end position="276"/>
    </location>
</feature>
<comment type="subcellular location">
    <subcellularLocation>
        <location evidence="1">Cell membrane</location>
        <topology evidence="1">Multi-pass membrane protein</topology>
    </subcellularLocation>
</comment>
<accession>A0A0D6JG77</accession>
<gene>
    <name evidence="9" type="ORF">YBN1229_v1_2432</name>
</gene>
<dbReference type="InterPro" id="IPR004776">
    <property type="entry name" value="Mem_transp_PIN-like"/>
</dbReference>
<evidence type="ECO:0000256" key="6">
    <source>
        <dbReference type="ARBA" id="ARBA00022989"/>
    </source>
</evidence>
<keyword evidence="10" id="KW-1185">Reference proteome</keyword>
<dbReference type="InterPro" id="IPR038770">
    <property type="entry name" value="Na+/solute_symporter_sf"/>
</dbReference>
<keyword evidence="6 8" id="KW-1133">Transmembrane helix</keyword>
<keyword evidence="3" id="KW-0813">Transport</keyword>
<reference evidence="10" key="1">
    <citation type="submission" date="2015-02" db="EMBL/GenBank/DDBJ databases">
        <authorList>
            <person name="Chooi Y.-H."/>
        </authorList>
    </citation>
    <scope>NUCLEOTIDE SEQUENCE [LARGE SCALE GENOMIC DNA]</scope>
    <source>
        <strain evidence="10">strain Y</strain>
    </source>
</reference>
<name>A0A0D6JG77_9HYPH</name>
<evidence type="ECO:0000313" key="9">
    <source>
        <dbReference type="EMBL" id="CPR20047.1"/>
    </source>
</evidence>
<proteinExistence type="inferred from homology"/>
<protein>
    <submittedName>
        <fullName evidence="9">Putative Malonate transporter</fullName>
    </submittedName>
</protein>
<keyword evidence="7 8" id="KW-0472">Membrane</keyword>
<evidence type="ECO:0000256" key="5">
    <source>
        <dbReference type="ARBA" id="ARBA00022692"/>
    </source>
</evidence>
<comment type="similarity">
    <text evidence="2">Belongs to the auxin efflux carrier (TC 2.A.69) family.</text>
</comment>
<evidence type="ECO:0000256" key="3">
    <source>
        <dbReference type="ARBA" id="ARBA00022448"/>
    </source>
</evidence>
<feature type="transmembrane region" description="Helical" evidence="8">
    <location>
        <begin position="6"/>
        <end position="23"/>
    </location>
</feature>
<feature type="transmembrane region" description="Helical" evidence="8">
    <location>
        <begin position="126"/>
        <end position="149"/>
    </location>
</feature>
<feature type="transmembrane region" description="Helical" evidence="8">
    <location>
        <begin position="170"/>
        <end position="192"/>
    </location>
</feature>
<feature type="transmembrane region" description="Helical" evidence="8">
    <location>
        <begin position="97"/>
        <end position="120"/>
    </location>
</feature>
<dbReference type="Proteomes" id="UP000033187">
    <property type="component" value="Chromosome 1"/>
</dbReference>
<keyword evidence="4" id="KW-1003">Cell membrane</keyword>
<feature type="transmembrane region" description="Helical" evidence="8">
    <location>
        <begin position="227"/>
        <end position="250"/>
    </location>
</feature>
<keyword evidence="5 8" id="KW-0812">Transmembrane</keyword>
<dbReference type="AlphaFoldDB" id="A0A0D6JG77"/>
<evidence type="ECO:0000313" key="10">
    <source>
        <dbReference type="Proteomes" id="UP000033187"/>
    </source>
</evidence>
<evidence type="ECO:0000256" key="2">
    <source>
        <dbReference type="ARBA" id="ARBA00010145"/>
    </source>
</evidence>